<protein>
    <recommendedName>
        <fullName evidence="2">CobQ/CobB/MinD/ParA nucleotide binding domain-containing protein</fullName>
    </recommendedName>
</protein>
<evidence type="ECO:0000259" key="2">
    <source>
        <dbReference type="Pfam" id="PF01656"/>
    </source>
</evidence>
<proteinExistence type="predicted"/>
<dbReference type="OrthoDB" id="3035369at2"/>
<dbReference type="SUPFAM" id="SSF52540">
    <property type="entry name" value="P-loop containing nucleoside triphosphate hydrolases"/>
    <property type="match status" value="1"/>
</dbReference>
<evidence type="ECO:0000313" key="4">
    <source>
        <dbReference type="Proteomes" id="UP000307943"/>
    </source>
</evidence>
<dbReference type="PANTHER" id="PTHR13696:SF99">
    <property type="entry name" value="COBYRINIC ACID AC-DIAMIDE SYNTHASE"/>
    <property type="match status" value="1"/>
</dbReference>
<reference evidence="3 4" key="1">
    <citation type="submission" date="2019-05" db="EMBL/GenBank/DDBJ databases">
        <title>We sequenced the genome of Paenibacillus hemerocallicola KCTC 33185 for further insight into its adaptation and study the phylogeny of Paenibacillus.</title>
        <authorList>
            <person name="Narsing Rao M.P."/>
        </authorList>
    </citation>
    <scope>NUCLEOTIDE SEQUENCE [LARGE SCALE GENOMIC DNA]</scope>
    <source>
        <strain evidence="3 4">KCTC 33185</strain>
    </source>
</reference>
<dbReference type="AlphaFoldDB" id="A0A5C4TIB9"/>
<feature type="domain" description="CobQ/CobB/MinD/ParA nucleotide binding" evidence="2">
    <location>
        <begin position="128"/>
        <end position="157"/>
    </location>
</feature>
<name>A0A5C4TIB9_9BACL</name>
<dbReference type="EMBL" id="VDCQ01000001">
    <property type="protein sequence ID" value="TNJ68179.1"/>
    <property type="molecule type" value="Genomic_DNA"/>
</dbReference>
<gene>
    <name evidence="3" type="ORF">FE784_00500</name>
</gene>
<dbReference type="PANTHER" id="PTHR13696">
    <property type="entry name" value="P-LOOP CONTAINING NUCLEOSIDE TRIPHOSPHATE HYDROLASE"/>
    <property type="match status" value="1"/>
</dbReference>
<dbReference type="Pfam" id="PF01656">
    <property type="entry name" value="CbiA"/>
    <property type="match status" value="1"/>
</dbReference>
<dbReference type="InterPro" id="IPR027417">
    <property type="entry name" value="P-loop_NTPase"/>
</dbReference>
<sequence>MSEKLNLVIADRDTGYMALLADYIRETEWSKRLSVRQVTKPETLREHVRSQSAQLYLAHPDFDFGEHAGGCRIRLYETKQEAADPAAVTGIYKYQPLHQLLGKLFELYRQLSATSGSNTDKDAAAVYSVFSASGGVGKTTVSIQLARAFAENGDRCLYWNMELVPGTYMPKEADAELTARFVYGLRANAPWIGDCLPGILSRAEPYGFDYFSGFVKAKEALDLTRDDVLKLVEYVKRTGRYDVIVFDLDATIHDRAIAALTGSDEILWIVTEDGESSARTFRFLAQLDQWQGKGGSPDVQRIRFVMNKHTGYAGNALSTDGMSDHRAAPISAKLPYVPGWKHAHGANRTTPEPLFYAGIAKLASDVRVGRGGGPGDYRSDNKIAARTYP</sequence>
<dbReference type="Gene3D" id="3.40.50.300">
    <property type="entry name" value="P-loop containing nucleotide triphosphate hydrolases"/>
    <property type="match status" value="1"/>
</dbReference>
<keyword evidence="4" id="KW-1185">Reference proteome</keyword>
<dbReference type="RefSeq" id="WP_139600156.1">
    <property type="nucleotide sequence ID" value="NZ_VDCQ01000001.1"/>
</dbReference>
<dbReference type="InterPro" id="IPR050678">
    <property type="entry name" value="DNA_Partitioning_ATPase"/>
</dbReference>
<comment type="caution">
    <text evidence="3">The sequence shown here is derived from an EMBL/GenBank/DDBJ whole genome shotgun (WGS) entry which is preliminary data.</text>
</comment>
<evidence type="ECO:0000313" key="3">
    <source>
        <dbReference type="EMBL" id="TNJ68179.1"/>
    </source>
</evidence>
<organism evidence="3 4">
    <name type="scientific">Paenibacillus hemerocallicola</name>
    <dbReference type="NCBI Taxonomy" id="1172614"/>
    <lineage>
        <taxon>Bacteria</taxon>
        <taxon>Bacillati</taxon>
        <taxon>Bacillota</taxon>
        <taxon>Bacilli</taxon>
        <taxon>Bacillales</taxon>
        <taxon>Paenibacillaceae</taxon>
        <taxon>Paenibacillus</taxon>
    </lineage>
</organism>
<dbReference type="Proteomes" id="UP000307943">
    <property type="component" value="Unassembled WGS sequence"/>
</dbReference>
<accession>A0A5C4TIB9</accession>
<feature type="region of interest" description="Disordered" evidence="1">
    <location>
        <begin position="370"/>
        <end position="389"/>
    </location>
</feature>
<dbReference type="InterPro" id="IPR002586">
    <property type="entry name" value="CobQ/CobB/MinD/ParA_Nub-bd_dom"/>
</dbReference>
<evidence type="ECO:0000256" key="1">
    <source>
        <dbReference type="SAM" id="MobiDB-lite"/>
    </source>
</evidence>
<dbReference type="Gene3D" id="3.40.50.10850">
    <property type="entry name" value="Ntrc-like two-domain protein"/>
    <property type="match status" value="1"/>
</dbReference>